<protein>
    <submittedName>
        <fullName evidence="2">Transposase</fullName>
    </submittedName>
</protein>
<keyword evidence="3" id="KW-1185">Reference proteome</keyword>
<reference evidence="2 3" key="1">
    <citation type="submission" date="2018-01" db="EMBL/GenBank/DDBJ databases">
        <title>G. obscuriglobus.</title>
        <authorList>
            <person name="Franke J."/>
            <person name="Blomberg W."/>
            <person name="Selmecki A."/>
        </authorList>
    </citation>
    <scope>NUCLEOTIDE SEQUENCE [LARGE SCALE GENOMIC DNA]</scope>
    <source>
        <strain evidence="2 3">DSM 5831</strain>
    </source>
</reference>
<dbReference type="EMBL" id="CP025958">
    <property type="protein sequence ID" value="AWM39880.1"/>
    <property type="molecule type" value="Genomic_DNA"/>
</dbReference>
<dbReference type="PANTHER" id="PTHR33360">
    <property type="entry name" value="TRANSPOSASE FOR INSERTION SEQUENCE ELEMENT IS200"/>
    <property type="match status" value="1"/>
</dbReference>
<evidence type="ECO:0000313" key="3">
    <source>
        <dbReference type="Proteomes" id="UP000245802"/>
    </source>
</evidence>
<evidence type="ECO:0000313" key="2">
    <source>
        <dbReference type="EMBL" id="AWM39880.1"/>
    </source>
</evidence>
<sequence>MPQTYTRLLYHVVFSTKSRESWLEPAWRPELYELIGGGVRNRKGEMLAIGGVSDHVHLLLRSPATRSLSDVVRDVKANSSGWLHDRGVFPFDWQDGYGAFTLGPSAIRGVSTYIENQEAHHARASFADEMRAMLLASDATEDELRDWG</sequence>
<dbReference type="AlphaFoldDB" id="A0A2Z3HEZ3"/>
<dbReference type="NCBIfam" id="NF033573">
    <property type="entry name" value="transpos_IS200"/>
    <property type="match status" value="1"/>
</dbReference>
<dbReference type="Gene3D" id="3.30.70.1290">
    <property type="entry name" value="Transposase IS200-like"/>
    <property type="match status" value="1"/>
</dbReference>
<name>A0A2Z3HEZ3_9BACT</name>
<dbReference type="SMART" id="SM01321">
    <property type="entry name" value="Y1_Tnp"/>
    <property type="match status" value="1"/>
</dbReference>
<dbReference type="Pfam" id="PF01797">
    <property type="entry name" value="Y1_Tnp"/>
    <property type="match status" value="1"/>
</dbReference>
<dbReference type="Proteomes" id="UP000245802">
    <property type="component" value="Chromosome"/>
</dbReference>
<evidence type="ECO:0000259" key="1">
    <source>
        <dbReference type="SMART" id="SM01321"/>
    </source>
</evidence>
<organism evidence="2 3">
    <name type="scientific">Gemmata obscuriglobus</name>
    <dbReference type="NCBI Taxonomy" id="114"/>
    <lineage>
        <taxon>Bacteria</taxon>
        <taxon>Pseudomonadati</taxon>
        <taxon>Planctomycetota</taxon>
        <taxon>Planctomycetia</taxon>
        <taxon>Gemmatales</taxon>
        <taxon>Gemmataceae</taxon>
        <taxon>Gemmata</taxon>
    </lineage>
</organism>
<feature type="domain" description="Transposase IS200-like" evidence="1">
    <location>
        <begin position="5"/>
        <end position="117"/>
    </location>
</feature>
<accession>A0A2Z3HEZ3</accession>
<dbReference type="GO" id="GO:0003677">
    <property type="term" value="F:DNA binding"/>
    <property type="evidence" value="ECO:0007669"/>
    <property type="project" value="InterPro"/>
</dbReference>
<dbReference type="KEGG" id="gog:C1280_24620"/>
<gene>
    <name evidence="2" type="ORF">C1280_24620</name>
</gene>
<dbReference type="InterPro" id="IPR036515">
    <property type="entry name" value="Transposase_17_sf"/>
</dbReference>
<proteinExistence type="predicted"/>
<dbReference type="GO" id="GO:0006313">
    <property type="term" value="P:DNA transposition"/>
    <property type="evidence" value="ECO:0007669"/>
    <property type="project" value="InterPro"/>
</dbReference>
<dbReference type="GO" id="GO:0004803">
    <property type="term" value="F:transposase activity"/>
    <property type="evidence" value="ECO:0007669"/>
    <property type="project" value="InterPro"/>
</dbReference>
<dbReference type="SUPFAM" id="SSF143422">
    <property type="entry name" value="Transposase IS200-like"/>
    <property type="match status" value="1"/>
</dbReference>
<dbReference type="OrthoDB" id="9798161at2"/>
<dbReference type="PANTHER" id="PTHR33360:SF2">
    <property type="entry name" value="TRANSPOSASE FOR INSERTION SEQUENCE ELEMENT IS200"/>
    <property type="match status" value="1"/>
</dbReference>
<dbReference type="InterPro" id="IPR002686">
    <property type="entry name" value="Transposase_17"/>
</dbReference>
<dbReference type="RefSeq" id="WP_033200298.1">
    <property type="nucleotide sequence ID" value="NZ_CP025958.1"/>
</dbReference>